<dbReference type="CDD" id="cd04301">
    <property type="entry name" value="NAT_SF"/>
    <property type="match status" value="1"/>
</dbReference>
<evidence type="ECO:0000313" key="7">
    <source>
        <dbReference type="Proteomes" id="UP001054252"/>
    </source>
</evidence>
<feature type="domain" description="BRCT" evidence="4">
    <location>
        <begin position="400"/>
        <end position="483"/>
    </location>
</feature>
<dbReference type="Pfam" id="PF00583">
    <property type="entry name" value="Acetyltransf_1"/>
    <property type="match status" value="1"/>
</dbReference>
<dbReference type="InterPro" id="IPR001357">
    <property type="entry name" value="BRCT_dom"/>
</dbReference>
<proteinExistence type="predicted"/>
<dbReference type="AlphaFoldDB" id="A0AAV5LY36"/>
<dbReference type="Gene3D" id="3.40.50.10190">
    <property type="entry name" value="BRCT domain"/>
    <property type="match status" value="2"/>
</dbReference>
<dbReference type="InterPro" id="IPR000182">
    <property type="entry name" value="GNAT_dom"/>
</dbReference>
<organism evidence="6 7">
    <name type="scientific">Rubroshorea leprosula</name>
    <dbReference type="NCBI Taxonomy" id="152421"/>
    <lineage>
        <taxon>Eukaryota</taxon>
        <taxon>Viridiplantae</taxon>
        <taxon>Streptophyta</taxon>
        <taxon>Embryophyta</taxon>
        <taxon>Tracheophyta</taxon>
        <taxon>Spermatophyta</taxon>
        <taxon>Magnoliopsida</taxon>
        <taxon>eudicotyledons</taxon>
        <taxon>Gunneridae</taxon>
        <taxon>Pentapetalae</taxon>
        <taxon>rosids</taxon>
        <taxon>malvids</taxon>
        <taxon>Malvales</taxon>
        <taxon>Dipterocarpaceae</taxon>
        <taxon>Rubroshorea</taxon>
    </lineage>
</organism>
<dbReference type="InterPro" id="IPR036420">
    <property type="entry name" value="BRCT_dom_sf"/>
</dbReference>
<feature type="domain" description="BRCT" evidence="4">
    <location>
        <begin position="506"/>
        <end position="597"/>
    </location>
</feature>
<dbReference type="GO" id="GO:0016747">
    <property type="term" value="F:acyltransferase activity, transferring groups other than amino-acyl groups"/>
    <property type="evidence" value="ECO:0007669"/>
    <property type="project" value="InterPro"/>
</dbReference>
<dbReference type="GO" id="GO:0006974">
    <property type="term" value="P:DNA damage response"/>
    <property type="evidence" value="ECO:0007669"/>
    <property type="project" value="UniProtKB-KW"/>
</dbReference>
<gene>
    <name evidence="6" type="ORF">SLEP1_g49147</name>
</gene>
<dbReference type="InterPro" id="IPR051579">
    <property type="entry name" value="DDR_Transcriptional_Reg"/>
</dbReference>
<dbReference type="PROSITE" id="PS51186">
    <property type="entry name" value="GNAT"/>
    <property type="match status" value="1"/>
</dbReference>
<dbReference type="GO" id="GO:0005634">
    <property type="term" value="C:nucleus"/>
    <property type="evidence" value="ECO:0007669"/>
    <property type="project" value="UniProtKB-SubCell"/>
</dbReference>
<dbReference type="SMART" id="SM00292">
    <property type="entry name" value="BRCT"/>
    <property type="match status" value="2"/>
</dbReference>
<dbReference type="SUPFAM" id="SSF55729">
    <property type="entry name" value="Acyl-CoA N-acyltransferases (Nat)"/>
    <property type="match status" value="1"/>
</dbReference>
<evidence type="ECO:0000259" key="4">
    <source>
        <dbReference type="PROSITE" id="PS50172"/>
    </source>
</evidence>
<dbReference type="EMBL" id="BPVZ01000151">
    <property type="protein sequence ID" value="GKV41643.1"/>
    <property type="molecule type" value="Genomic_DNA"/>
</dbReference>
<evidence type="ECO:0000313" key="6">
    <source>
        <dbReference type="EMBL" id="GKV41643.1"/>
    </source>
</evidence>
<dbReference type="CDD" id="cd18432">
    <property type="entry name" value="BRCT_PAXIP1_rpt6_like"/>
    <property type="match status" value="1"/>
</dbReference>
<dbReference type="InterPro" id="IPR016181">
    <property type="entry name" value="Acyl_CoA_acyltransferase"/>
</dbReference>
<comment type="subcellular location">
    <subcellularLocation>
        <location evidence="1">Nucleus</location>
    </subcellularLocation>
</comment>
<feature type="domain" description="N-acetyltransferase" evidence="5">
    <location>
        <begin position="84"/>
        <end position="237"/>
    </location>
</feature>
<dbReference type="Proteomes" id="UP001054252">
    <property type="component" value="Unassembled WGS sequence"/>
</dbReference>
<dbReference type="PANTHER" id="PTHR23196:SF8">
    <property type="entry name" value="N-ACETYLTRANSFERASE"/>
    <property type="match status" value="1"/>
</dbReference>
<keyword evidence="3" id="KW-0539">Nucleus</keyword>
<dbReference type="PROSITE" id="PS50172">
    <property type="entry name" value="BRCT"/>
    <property type="match status" value="2"/>
</dbReference>
<name>A0AAV5LY36_9ROSI</name>
<comment type="caution">
    <text evidence="6">The sequence shown here is derived from an EMBL/GenBank/DDBJ whole genome shotgun (WGS) entry which is preliminary data.</text>
</comment>
<sequence length="608" mass="67357">MAPKKTPAPIPIGNCEVLIEASKYVCESDPNSLQISISKNTRIKISVRDDMNGKSRDDFLLSKSEVKERPSNDDDYVFLLVNPKEDDSCTKSYLQEVLNLYARELPTMNYAANTGKQSKFLERCVSNGKYCTLLLTSKPMEGSGEVIAAITYQILPADTQHAEIPLAAVSSIHQLKGFGKFLYMELKKRLQDIGIRIIYCWADKESEDFWLKQGFVSIAEVDKKGRARRLPIKTDLRKAMCFPGGSTLMVSHLRKDISGPAESLKFQFPLKPCEKSSSSTIDESVGQRRADTAVNLCSCSSQGAKRKMWEASLSSLKTKRVKGSHNIDYQTDSDYLVSESYRNCCFNECSLSISTDKSPMKVTPGISLIKNSMENNSKESGPVSVASQAPICDELQANKNSFRIMLMDIADDAKKARLVEVIESLGGALTSDGSSSTHIVTGKVRKTLNFCTALCSGAWVVSNSWLKESFRKGKFVEELPYVLQDEEYKSRYRTELKDAVLRAIARPRALLKGYNICIAAHVQPSAAILNAIIKSAGANIIHGLDKIIHGLDKVNEAWNTIFIASEDDMEEALSAAKRGILTFSSDWLMNCVMGQELDLDAPQFAESL</sequence>
<dbReference type="PANTHER" id="PTHR23196">
    <property type="entry name" value="PAX TRANSCRIPTION ACTIVATION DOMAIN INTERACTING PROTEIN"/>
    <property type="match status" value="1"/>
</dbReference>
<dbReference type="SUPFAM" id="SSF52113">
    <property type="entry name" value="BRCT domain"/>
    <property type="match status" value="2"/>
</dbReference>
<evidence type="ECO:0000256" key="3">
    <source>
        <dbReference type="ARBA" id="ARBA00023242"/>
    </source>
</evidence>
<keyword evidence="7" id="KW-1185">Reference proteome</keyword>
<dbReference type="Gene3D" id="3.40.630.30">
    <property type="match status" value="1"/>
</dbReference>
<accession>A0AAV5LY36</accession>
<dbReference type="Pfam" id="PF16589">
    <property type="entry name" value="BRCT_2"/>
    <property type="match status" value="1"/>
</dbReference>
<evidence type="ECO:0000256" key="2">
    <source>
        <dbReference type="ARBA" id="ARBA00022763"/>
    </source>
</evidence>
<keyword evidence="2" id="KW-0227">DNA damage</keyword>
<protein>
    <submittedName>
        <fullName evidence="6">Uncharacterized protein</fullName>
    </submittedName>
</protein>
<reference evidence="6 7" key="1">
    <citation type="journal article" date="2021" name="Commun. Biol.">
        <title>The genome of Shorea leprosula (Dipterocarpaceae) highlights the ecological relevance of drought in aseasonal tropical rainforests.</title>
        <authorList>
            <person name="Ng K.K.S."/>
            <person name="Kobayashi M.J."/>
            <person name="Fawcett J.A."/>
            <person name="Hatakeyama M."/>
            <person name="Paape T."/>
            <person name="Ng C.H."/>
            <person name="Ang C.C."/>
            <person name="Tnah L.H."/>
            <person name="Lee C.T."/>
            <person name="Nishiyama T."/>
            <person name="Sese J."/>
            <person name="O'Brien M.J."/>
            <person name="Copetti D."/>
            <person name="Mohd Noor M.I."/>
            <person name="Ong R.C."/>
            <person name="Putra M."/>
            <person name="Sireger I.Z."/>
            <person name="Indrioko S."/>
            <person name="Kosugi Y."/>
            <person name="Izuno A."/>
            <person name="Isagi Y."/>
            <person name="Lee S.L."/>
            <person name="Shimizu K.K."/>
        </authorList>
    </citation>
    <scope>NUCLEOTIDE SEQUENCE [LARGE SCALE GENOMIC DNA]</scope>
    <source>
        <strain evidence="6">214</strain>
    </source>
</reference>
<dbReference type="Pfam" id="PF16770">
    <property type="entry name" value="RTT107_BRCT_5"/>
    <property type="match status" value="1"/>
</dbReference>
<evidence type="ECO:0000256" key="1">
    <source>
        <dbReference type="ARBA" id="ARBA00004123"/>
    </source>
</evidence>
<evidence type="ECO:0000259" key="5">
    <source>
        <dbReference type="PROSITE" id="PS51186"/>
    </source>
</evidence>